<feature type="transmembrane region" description="Helical" evidence="7">
    <location>
        <begin position="144"/>
        <end position="163"/>
    </location>
</feature>
<dbReference type="KEGG" id="mcad:Pan265_12690"/>
<evidence type="ECO:0000256" key="5">
    <source>
        <dbReference type="ARBA" id="ARBA00022989"/>
    </source>
</evidence>
<evidence type="ECO:0000256" key="3">
    <source>
        <dbReference type="ARBA" id="ARBA00022475"/>
    </source>
</evidence>
<feature type="domain" description="ABC transmembrane type-1" evidence="8">
    <location>
        <begin position="285"/>
        <end position="488"/>
    </location>
</feature>
<feature type="transmembrane region" description="Helical" evidence="7">
    <location>
        <begin position="79"/>
        <end position="106"/>
    </location>
</feature>
<feature type="transmembrane region" description="Helical" evidence="7">
    <location>
        <begin position="280"/>
        <end position="297"/>
    </location>
</feature>
<dbReference type="AlphaFoldDB" id="A0A518BWS0"/>
<feature type="transmembrane region" description="Helical" evidence="7">
    <location>
        <begin position="170"/>
        <end position="187"/>
    </location>
</feature>
<keyword evidence="10" id="KW-1185">Reference proteome</keyword>
<dbReference type="EMBL" id="CP036280">
    <property type="protein sequence ID" value="QDU71419.1"/>
    <property type="molecule type" value="Genomic_DNA"/>
</dbReference>
<organism evidence="9 10">
    <name type="scientific">Mucisphaera calidilacus</name>
    <dbReference type="NCBI Taxonomy" id="2527982"/>
    <lineage>
        <taxon>Bacteria</taxon>
        <taxon>Pseudomonadati</taxon>
        <taxon>Planctomycetota</taxon>
        <taxon>Phycisphaerae</taxon>
        <taxon>Phycisphaerales</taxon>
        <taxon>Phycisphaeraceae</taxon>
        <taxon>Mucisphaera</taxon>
    </lineage>
</organism>
<evidence type="ECO:0000259" key="8">
    <source>
        <dbReference type="PROSITE" id="PS50928"/>
    </source>
</evidence>
<dbReference type="OrthoDB" id="9761387at2"/>
<name>A0A518BWS0_9BACT</name>
<evidence type="ECO:0000313" key="10">
    <source>
        <dbReference type="Proteomes" id="UP000320386"/>
    </source>
</evidence>
<proteinExistence type="inferred from homology"/>
<feature type="transmembrane region" description="Helical" evidence="7">
    <location>
        <begin position="317"/>
        <end position="343"/>
    </location>
</feature>
<feature type="transmembrane region" description="Helical" evidence="7">
    <location>
        <begin position="252"/>
        <end position="274"/>
    </location>
</feature>
<keyword evidence="4 7" id="KW-0812">Transmembrane</keyword>
<dbReference type="Pfam" id="PF00528">
    <property type="entry name" value="BPD_transp_1"/>
    <property type="match status" value="1"/>
</dbReference>
<evidence type="ECO:0000256" key="7">
    <source>
        <dbReference type="RuleBase" id="RU363032"/>
    </source>
</evidence>
<reference evidence="9 10" key="1">
    <citation type="submission" date="2019-02" db="EMBL/GenBank/DDBJ databases">
        <title>Deep-cultivation of Planctomycetes and their phenomic and genomic characterization uncovers novel biology.</title>
        <authorList>
            <person name="Wiegand S."/>
            <person name="Jogler M."/>
            <person name="Boedeker C."/>
            <person name="Pinto D."/>
            <person name="Vollmers J."/>
            <person name="Rivas-Marin E."/>
            <person name="Kohn T."/>
            <person name="Peeters S.H."/>
            <person name="Heuer A."/>
            <person name="Rast P."/>
            <person name="Oberbeckmann S."/>
            <person name="Bunk B."/>
            <person name="Jeske O."/>
            <person name="Meyerdierks A."/>
            <person name="Storesund J.E."/>
            <person name="Kallscheuer N."/>
            <person name="Luecker S."/>
            <person name="Lage O.M."/>
            <person name="Pohl T."/>
            <person name="Merkel B.J."/>
            <person name="Hornburger P."/>
            <person name="Mueller R.-W."/>
            <person name="Bruemmer F."/>
            <person name="Labrenz M."/>
            <person name="Spormann A.M."/>
            <person name="Op den Camp H."/>
            <person name="Overmann J."/>
            <person name="Amann R."/>
            <person name="Jetten M.S.M."/>
            <person name="Mascher T."/>
            <person name="Medema M.H."/>
            <person name="Devos D.P."/>
            <person name="Kaster A.-K."/>
            <person name="Ovreas L."/>
            <person name="Rohde M."/>
            <person name="Galperin M.Y."/>
            <person name="Jogler C."/>
        </authorList>
    </citation>
    <scope>NUCLEOTIDE SEQUENCE [LARGE SCALE GENOMIC DNA]</scope>
    <source>
        <strain evidence="9 10">Pan265</strain>
    </source>
</reference>
<dbReference type="GO" id="GO:0005886">
    <property type="term" value="C:plasma membrane"/>
    <property type="evidence" value="ECO:0007669"/>
    <property type="project" value="UniProtKB-SubCell"/>
</dbReference>
<dbReference type="PANTHER" id="PTHR30193">
    <property type="entry name" value="ABC TRANSPORTER PERMEASE PROTEIN"/>
    <property type="match status" value="1"/>
</dbReference>
<keyword evidence="3" id="KW-1003">Cell membrane</keyword>
<dbReference type="InterPro" id="IPR051393">
    <property type="entry name" value="ABC_transporter_permease"/>
</dbReference>
<dbReference type="PROSITE" id="PS50928">
    <property type="entry name" value="ABC_TM1"/>
    <property type="match status" value="1"/>
</dbReference>
<feature type="transmembrane region" description="Helical" evidence="7">
    <location>
        <begin position="467"/>
        <end position="489"/>
    </location>
</feature>
<evidence type="ECO:0000256" key="4">
    <source>
        <dbReference type="ARBA" id="ARBA00022692"/>
    </source>
</evidence>
<evidence type="ECO:0000313" key="9">
    <source>
        <dbReference type="EMBL" id="QDU71419.1"/>
    </source>
</evidence>
<keyword evidence="5 7" id="KW-1133">Transmembrane helix</keyword>
<dbReference type="RefSeq" id="WP_145445568.1">
    <property type="nucleotide sequence ID" value="NZ_CP036280.1"/>
</dbReference>
<dbReference type="SUPFAM" id="SSF161098">
    <property type="entry name" value="MetI-like"/>
    <property type="match status" value="2"/>
</dbReference>
<evidence type="ECO:0000256" key="1">
    <source>
        <dbReference type="ARBA" id="ARBA00004651"/>
    </source>
</evidence>
<feature type="transmembrane region" description="Helical" evidence="7">
    <location>
        <begin position="118"/>
        <end position="138"/>
    </location>
</feature>
<feature type="transmembrane region" description="Helical" evidence="7">
    <location>
        <begin position="363"/>
        <end position="384"/>
    </location>
</feature>
<dbReference type="Proteomes" id="UP000320386">
    <property type="component" value="Chromosome"/>
</dbReference>
<keyword evidence="2 7" id="KW-0813">Transport</keyword>
<evidence type="ECO:0000256" key="2">
    <source>
        <dbReference type="ARBA" id="ARBA00022448"/>
    </source>
</evidence>
<dbReference type="GO" id="GO:0055085">
    <property type="term" value="P:transmembrane transport"/>
    <property type="evidence" value="ECO:0007669"/>
    <property type="project" value="InterPro"/>
</dbReference>
<keyword evidence="6 7" id="KW-0472">Membrane</keyword>
<feature type="transmembrane region" description="Helical" evidence="7">
    <location>
        <begin position="223"/>
        <end position="240"/>
    </location>
</feature>
<comment type="subcellular location">
    <subcellularLocation>
        <location evidence="1 7">Cell membrane</location>
        <topology evidence="1 7">Multi-pass membrane protein</topology>
    </subcellularLocation>
</comment>
<comment type="similarity">
    <text evidence="7">Belongs to the binding-protein-dependent transport system permease family.</text>
</comment>
<dbReference type="Gene3D" id="1.10.3720.10">
    <property type="entry name" value="MetI-like"/>
    <property type="match status" value="2"/>
</dbReference>
<dbReference type="InterPro" id="IPR000515">
    <property type="entry name" value="MetI-like"/>
</dbReference>
<feature type="transmembrane region" description="Helical" evidence="7">
    <location>
        <begin position="12"/>
        <end position="38"/>
    </location>
</feature>
<evidence type="ECO:0000256" key="6">
    <source>
        <dbReference type="ARBA" id="ARBA00023136"/>
    </source>
</evidence>
<dbReference type="CDD" id="cd06261">
    <property type="entry name" value="TM_PBP2"/>
    <property type="match status" value="1"/>
</dbReference>
<accession>A0A518BWS0</accession>
<dbReference type="PANTHER" id="PTHR30193:SF37">
    <property type="entry name" value="INNER MEMBRANE ABC TRANSPORTER PERMEASE PROTEIN YCJO"/>
    <property type="match status" value="1"/>
</dbReference>
<protein>
    <submittedName>
        <fullName evidence="9">L-arabinose transport system permease protein AraP</fullName>
    </submittedName>
</protein>
<sequence length="498" mass="53558">MSRKVKDFAAGVAFLAPNIAGVLVFTVFPVVVSLVMAFSNWDLTLHNAYKTDAELEFVGLNNVYEMFQVGDRFAWDSKFIIFFGNTLFFMMGIPFCVLASLFAAIMLSKDTRAGGGRLGLYLLAGCGLTVGCVMLAAAGAGASAMMLTLLGVAGVILLGGAGLGSTFYRTLFYTPSFVAGVATFLVWKKLYSRETGPVNQALNPVLDGVADTVNALPAGLIESLLYAGYVLFVVVLAWGLRQLRRAYLDGDLGWRAAVLPVVLLFVPLLVASRWSYTSGTWWVLGVLSLGVVLYEAYRVVSTGRFPGRASAGFGHGFVMALIALVGQFVVLGLAVVVHVLPSMAADGLNPPSWLNNVNFAKPALMVMGFWAAIGSNNMLLYLAALTNIPEDLYEAADIDGASRLDRFWNVTWPQLAPTTFFILVMSTIGGLQGGFEMARVMTNGGPAGATTTLSFYIYDLGFITGRLGLASAVSWVLFVLVFCVTLFNWNFGNRYVND</sequence>
<dbReference type="InterPro" id="IPR035906">
    <property type="entry name" value="MetI-like_sf"/>
</dbReference>
<gene>
    <name evidence="9" type="primary">araP_1</name>
    <name evidence="9" type="ORF">Pan265_12690</name>
</gene>